<sequence length="231" mass="25937">MDVLVKFASDYGFVRLNSKLGKPIVFHCVPGAGKSHLIRKLIEYDSRFRAYTLGEADQAQLSGVRIQALSERTTEGPYDLLDEYCQHDCATEGFFAVFGDPFQSTTVNHLRADFICKKSRRFGSCTAQLLRALGFDVEATGQDIVQIKGLYEVDPADQIIYFEEEVGCLLRRHGVEASNIREVIGKSFNSVTFVTAESKIPFESRGWVFQCLTRHRESLLILSPDASYTST</sequence>
<proteinExistence type="predicted"/>
<dbReference type="OrthoDB" id="16070at10239"/>
<organism evidence="2 3">
    <name type="scientific">Phlox virus B</name>
    <dbReference type="NCBI Taxonomy" id="475777"/>
    <lineage>
        <taxon>Viruses</taxon>
        <taxon>Riboviria</taxon>
        <taxon>Orthornavirae</taxon>
        <taxon>Kitrinoviricota</taxon>
        <taxon>Alsuviricetes</taxon>
        <taxon>Tymovirales</taxon>
        <taxon>Betaflexiviridae</taxon>
        <taxon>Quinvirinae</taxon>
        <taxon>Carlavirus</taxon>
        <taxon>Carlavirus betaphlocis</taxon>
    </lineage>
</organism>
<evidence type="ECO:0000259" key="1">
    <source>
        <dbReference type="PROSITE" id="PS51657"/>
    </source>
</evidence>
<evidence type="ECO:0000313" key="3">
    <source>
        <dbReference type="Proteomes" id="UP000208102"/>
    </source>
</evidence>
<reference evidence="2 3" key="1">
    <citation type="submission" date="2007-09" db="EMBL/GenBank/DDBJ databases">
        <title>Phlox Virus B, a Carlavirus from Phlox divaricata.</title>
        <authorList>
            <person name="Hammond J."/>
            <person name="Reinsel M.D."/>
        </authorList>
    </citation>
    <scope>NUCLEOTIDE SEQUENCE [LARGE SCALE GENOMIC DNA]</scope>
    <source>
        <strain evidence="2">WP</strain>
    </source>
</reference>
<dbReference type="KEGG" id="vg:5758882"/>
<dbReference type="Proteomes" id="UP000208102">
    <property type="component" value="Segment"/>
</dbReference>
<dbReference type="InterPro" id="IPR027351">
    <property type="entry name" value="(+)RNA_virus_helicase_core_dom"/>
</dbReference>
<feature type="domain" description="(+)RNA virus helicase C-terminal" evidence="1">
    <location>
        <begin position="1"/>
        <end position="231"/>
    </location>
</feature>
<dbReference type="Pfam" id="PF01443">
    <property type="entry name" value="Viral_helicase1"/>
    <property type="match status" value="1"/>
</dbReference>
<keyword evidence="3" id="KW-1185">Reference proteome</keyword>
<dbReference type="GO" id="GO:0005524">
    <property type="term" value="F:ATP binding"/>
    <property type="evidence" value="ECO:0007669"/>
    <property type="project" value="InterPro"/>
</dbReference>
<dbReference type="GeneID" id="5758882"/>
<dbReference type="RefSeq" id="YP_001552318.1">
    <property type="nucleotide sequence ID" value="NC_009991.1"/>
</dbReference>
<accession>A8II56</accession>
<protein>
    <submittedName>
        <fullName evidence="2">Triple gene block 1 protein</fullName>
    </submittedName>
</protein>
<evidence type="ECO:0000313" key="2">
    <source>
        <dbReference type="EMBL" id="ABW05093.1"/>
    </source>
</evidence>
<name>A8II56_9VIRU</name>
<dbReference type="PROSITE" id="PS51657">
    <property type="entry name" value="PSRV_HELICASE"/>
    <property type="match status" value="1"/>
</dbReference>
<dbReference type="EMBL" id="EU162589">
    <property type="protein sequence ID" value="ABW05093.1"/>
    <property type="molecule type" value="Genomic_RNA"/>
</dbReference>